<organism evidence="1 2">
    <name type="scientific">Campylobacter showae CC57C</name>
    <dbReference type="NCBI Taxonomy" id="1073353"/>
    <lineage>
        <taxon>Bacteria</taxon>
        <taxon>Pseudomonadati</taxon>
        <taxon>Campylobacterota</taxon>
        <taxon>Epsilonproteobacteria</taxon>
        <taxon>Campylobacterales</taxon>
        <taxon>Campylobacteraceae</taxon>
        <taxon>Campylobacter</taxon>
    </lineage>
</organism>
<sequence>MKELKGTPAQVEWANDIRDGFIENAKAFKEKLWSPNAREGAPLLYVLLLCGVKNAGKIYDDYINFLLAHDEAKFWIKMKNLQYGALYDTVHRVGIRMKKDESELKKGELEDDFLLLYPEYMYKNIRAAELAKEEEAKANTTDDEVEETKRILADEAELFEQITGEKPTKHYGLDKMYSLPVFLTRARKRKEYISPMQTYKNILEMIDIIDSRTYLQDRFFLLYCVAMNFGYGTEFGARGYCFFDKFIEAFQKFNALAKGRIGTGQSHNEYLDERGESGKVELRSNIYAWYEGKRTFVCELTVKLYLHSMSDGYPTILPSISVDTSQIIDGGELDQHRRPIIDGEIVGDQK</sequence>
<accession>M3I4R8</accession>
<dbReference type="Proteomes" id="UP000011782">
    <property type="component" value="Unassembled WGS sequence"/>
</dbReference>
<gene>
    <name evidence="1" type="ORF">H740_00647</name>
</gene>
<dbReference type="EMBL" id="AOTD01000008">
    <property type="protein sequence ID" value="EMG31594.1"/>
    <property type="molecule type" value="Genomic_DNA"/>
</dbReference>
<evidence type="ECO:0000313" key="2">
    <source>
        <dbReference type="Proteomes" id="UP000011782"/>
    </source>
</evidence>
<dbReference type="RefSeq" id="WP_004321969.1">
    <property type="nucleotide sequence ID" value="NZ_AOTD01000008.1"/>
</dbReference>
<evidence type="ECO:0000313" key="1">
    <source>
        <dbReference type="EMBL" id="EMG31594.1"/>
    </source>
</evidence>
<protein>
    <submittedName>
        <fullName evidence="1">Uncharacterized protein</fullName>
    </submittedName>
</protein>
<reference evidence="1 2" key="1">
    <citation type="submission" date="2013-02" db="EMBL/GenBank/DDBJ databases">
        <title>Co-occurrence of anaerobic bacteria in colorectal carcinomas.</title>
        <authorList>
            <person name="Holt R.A."/>
            <person name="Warren R.L."/>
            <person name="Allen-Vercoe E."/>
            <person name="Pleasance S."/>
            <person name="Freeman D.J."/>
            <person name="Watson P."/>
            <person name="Moore R."/>
            <person name="Cochrane K."/>
        </authorList>
    </citation>
    <scope>NUCLEOTIDE SEQUENCE [LARGE SCALE GENOMIC DNA]</scope>
    <source>
        <strain evidence="1 2">CC57C</strain>
    </source>
</reference>
<dbReference type="AlphaFoldDB" id="M3I4R8"/>
<comment type="caution">
    <text evidence="1">The sequence shown here is derived from an EMBL/GenBank/DDBJ whole genome shotgun (WGS) entry which is preliminary data.</text>
</comment>
<dbReference type="PATRIC" id="fig|1073353.3.peg.145"/>
<name>M3I4R8_9BACT</name>
<proteinExistence type="predicted"/>